<accession>A0A095X4W4</accession>
<keyword evidence="2" id="KW-0175">Coiled coil</keyword>
<dbReference type="GO" id="GO:0003677">
    <property type="term" value="F:DNA binding"/>
    <property type="evidence" value="ECO:0007669"/>
    <property type="project" value="UniProtKB-KW"/>
</dbReference>
<dbReference type="AlphaFoldDB" id="A0A095X4W4"/>
<organism evidence="4 5">
    <name type="scientific">Anaerococcus lactolyticus S7-1-13</name>
    <dbReference type="NCBI Taxonomy" id="1284686"/>
    <lineage>
        <taxon>Bacteria</taxon>
        <taxon>Bacillati</taxon>
        <taxon>Bacillota</taxon>
        <taxon>Tissierellia</taxon>
        <taxon>Tissierellales</taxon>
        <taxon>Peptoniphilaceae</taxon>
        <taxon>Anaerococcus</taxon>
    </lineage>
</organism>
<evidence type="ECO:0000256" key="1">
    <source>
        <dbReference type="ARBA" id="ARBA00023125"/>
    </source>
</evidence>
<protein>
    <recommendedName>
        <fullName evidence="3">HTH merR-type domain-containing protein</fullName>
    </recommendedName>
</protein>
<reference evidence="4 5" key="1">
    <citation type="submission" date="2014-07" db="EMBL/GenBank/DDBJ databases">
        <authorList>
            <person name="McCorrison J."/>
            <person name="Sanka R."/>
            <person name="Torralba M."/>
            <person name="Gillis M."/>
            <person name="Haft D.H."/>
            <person name="Methe B."/>
            <person name="Sutton G."/>
            <person name="Nelson K.E."/>
        </authorList>
    </citation>
    <scope>NUCLEOTIDE SEQUENCE [LARGE SCALE GENOMIC DNA]</scope>
    <source>
        <strain evidence="4 5">S7-1-13</strain>
    </source>
</reference>
<dbReference type="Pfam" id="PF13411">
    <property type="entry name" value="MerR_1"/>
    <property type="match status" value="1"/>
</dbReference>
<dbReference type="PROSITE" id="PS50937">
    <property type="entry name" value="HTH_MERR_2"/>
    <property type="match status" value="1"/>
</dbReference>
<dbReference type="InterPro" id="IPR000551">
    <property type="entry name" value="MerR-type_HTH_dom"/>
</dbReference>
<dbReference type="PANTHER" id="PTHR30204">
    <property type="entry name" value="REDOX-CYCLING DRUG-SENSING TRANSCRIPTIONAL ACTIVATOR SOXR"/>
    <property type="match status" value="1"/>
</dbReference>
<evidence type="ECO:0000313" key="5">
    <source>
        <dbReference type="Proteomes" id="UP000029579"/>
    </source>
</evidence>
<dbReference type="SMART" id="SM00422">
    <property type="entry name" value="HTH_MERR"/>
    <property type="match status" value="1"/>
</dbReference>
<dbReference type="PANTHER" id="PTHR30204:SF96">
    <property type="entry name" value="CHROMOSOME-ANCHORING PROTEIN RACA"/>
    <property type="match status" value="1"/>
</dbReference>
<dbReference type="InterPro" id="IPR047057">
    <property type="entry name" value="MerR_fam"/>
</dbReference>
<evidence type="ECO:0000256" key="2">
    <source>
        <dbReference type="SAM" id="Coils"/>
    </source>
</evidence>
<dbReference type="eggNOG" id="COG0789">
    <property type="taxonomic scope" value="Bacteria"/>
</dbReference>
<evidence type="ECO:0000259" key="3">
    <source>
        <dbReference type="PROSITE" id="PS50937"/>
    </source>
</evidence>
<keyword evidence="1" id="KW-0238">DNA-binding</keyword>
<sequence>MKFGEFAKINNITKDTLRYYMKIGLILPSKSGGNYIFTESDQKDIEFILDCKDFGFSVDDINKLISLKRNLHPLDHRFNNFMASELDNKKELIKNEIKNLQNKLDFLNNKSDEYLKNRQIYQKLGVAVDFLKNLSCPSCGSSFNFTNADIEDSYIIHADLHCKNCSYHLKIEDGIIIEDNLQDSPIKIEDLPIKENHEYWLDTHLAMEWKELKNLKPAEFQKVFKAYNWMYERIIDSKPVKNNEVSCIMTSETNSGRFLFYHLLNKIGDDNPIKKSTLIVAMRNIKAAKKLKNLLESLGVKLDIAIICASMDKLPISNGSVNIFLDDYSSFYYLLREKKVLMDDKNFNKYLSSDAEVLGILPKDFFILHKHLNMSIDSSPFLNKLYNNPKFIITYDPDNNIKQNVCSLDFTAYHYDFEGRL</sequence>
<dbReference type="EMBL" id="JRMW01000019">
    <property type="protein sequence ID" value="KGF05145.1"/>
    <property type="molecule type" value="Genomic_DNA"/>
</dbReference>
<name>A0A095X4W4_9FIRM</name>
<dbReference type="Gene3D" id="1.10.1660.10">
    <property type="match status" value="1"/>
</dbReference>
<comment type="caution">
    <text evidence="4">The sequence shown here is derived from an EMBL/GenBank/DDBJ whole genome shotgun (WGS) entry which is preliminary data.</text>
</comment>
<gene>
    <name evidence="4" type="ORF">HMPREF1630_01695</name>
</gene>
<dbReference type="InterPro" id="IPR009061">
    <property type="entry name" value="DNA-bd_dom_put_sf"/>
</dbReference>
<dbReference type="SUPFAM" id="SSF46955">
    <property type="entry name" value="Putative DNA-binding domain"/>
    <property type="match status" value="1"/>
</dbReference>
<dbReference type="OrthoDB" id="9773308at2"/>
<evidence type="ECO:0000313" key="4">
    <source>
        <dbReference type="EMBL" id="KGF05145.1"/>
    </source>
</evidence>
<dbReference type="RefSeq" id="WP_037326457.1">
    <property type="nucleotide sequence ID" value="NZ_JRMW01000019.1"/>
</dbReference>
<dbReference type="GO" id="GO:0003700">
    <property type="term" value="F:DNA-binding transcription factor activity"/>
    <property type="evidence" value="ECO:0007669"/>
    <property type="project" value="InterPro"/>
</dbReference>
<feature type="coiled-coil region" evidence="2">
    <location>
        <begin position="83"/>
        <end position="117"/>
    </location>
</feature>
<proteinExistence type="predicted"/>
<feature type="domain" description="HTH merR-type" evidence="3">
    <location>
        <begin position="1"/>
        <end position="67"/>
    </location>
</feature>
<dbReference type="Proteomes" id="UP000029579">
    <property type="component" value="Unassembled WGS sequence"/>
</dbReference>